<name>A0A498GYI0_9EURY</name>
<keyword evidence="2" id="KW-1185">Reference proteome</keyword>
<sequence>MDTSELQKQLSFLKAERDLPERFGIPTDAFLPLFFSLRFGGDWSYAAEEIQTISIAKKTSIYDDETRVGYTREEIFLLVNPQIIESEGTVHRLEKCGDEQIRMLVARPFQVKVQAEQIIIMTVNPLRREIVTERLPETKMTFSGSTAYDLAHEMEHLSEGKVSGESLWEFRIR</sequence>
<dbReference type="EMBL" id="LHQS01000003">
    <property type="protein sequence ID" value="RXE55483.1"/>
    <property type="molecule type" value="Genomic_DNA"/>
</dbReference>
<comment type="caution">
    <text evidence="1">The sequence shown here is derived from an EMBL/GenBank/DDBJ whole genome shotgun (WGS) entry which is preliminary data.</text>
</comment>
<dbReference type="AlphaFoldDB" id="A0A498GYI0"/>
<gene>
    <name evidence="1" type="ORF">ABH15_12205</name>
</gene>
<evidence type="ECO:0000313" key="1">
    <source>
        <dbReference type="EMBL" id="RXE55483.1"/>
    </source>
</evidence>
<protein>
    <submittedName>
        <fullName evidence="1">Uncharacterized protein</fullName>
    </submittedName>
</protein>
<dbReference type="SUPFAM" id="SSF56420">
    <property type="entry name" value="Peptide deformylase"/>
    <property type="match status" value="1"/>
</dbReference>
<dbReference type="InterPro" id="IPR036821">
    <property type="entry name" value="Peptide_deformylase_sf"/>
</dbReference>
<evidence type="ECO:0000313" key="2">
    <source>
        <dbReference type="Proteomes" id="UP000290932"/>
    </source>
</evidence>
<proteinExistence type="predicted"/>
<organism evidence="1 2">
    <name type="scientific">Methanoculleus taiwanensis</name>
    <dbReference type="NCBI Taxonomy" id="1550565"/>
    <lineage>
        <taxon>Archaea</taxon>
        <taxon>Methanobacteriati</taxon>
        <taxon>Methanobacteriota</taxon>
        <taxon>Stenosarchaea group</taxon>
        <taxon>Methanomicrobia</taxon>
        <taxon>Methanomicrobiales</taxon>
        <taxon>Methanomicrobiaceae</taxon>
        <taxon>Methanoculleus</taxon>
    </lineage>
</organism>
<accession>A0A498GYI0</accession>
<dbReference type="OrthoDB" id="77241at2157"/>
<dbReference type="RefSeq" id="WP_128694675.1">
    <property type="nucleotide sequence ID" value="NZ_LHQS01000003.1"/>
</dbReference>
<dbReference type="Gene3D" id="3.90.45.10">
    <property type="entry name" value="Peptide deformylase"/>
    <property type="match status" value="1"/>
</dbReference>
<dbReference type="Proteomes" id="UP000290932">
    <property type="component" value="Unassembled WGS sequence"/>
</dbReference>
<reference evidence="1 2" key="1">
    <citation type="journal article" date="2015" name="Int. J. Syst. Evol. Microbiol.">
        <title>Methanoculleus taiwanensis sp. nov., a methanogen isolated from deep marine sediment at the deformation front area near Taiwan.</title>
        <authorList>
            <person name="Weng C.Y."/>
            <person name="Chen S.C."/>
            <person name="Lai M.C."/>
            <person name="Wu S.Y."/>
            <person name="Lin S."/>
            <person name="Yang T.F."/>
            <person name="Chen P.C."/>
        </authorList>
    </citation>
    <scope>NUCLEOTIDE SEQUENCE [LARGE SCALE GENOMIC DNA]</scope>
    <source>
        <strain evidence="1 2">CYW4</strain>
    </source>
</reference>